<geneLocation type="mitochondrion" evidence="2"/>
<dbReference type="AlphaFoldDB" id="A0A101LUR7"/>
<gene>
    <name evidence="2" type="ORF">ABT39_MTgene2625</name>
</gene>
<evidence type="ECO:0000313" key="2">
    <source>
        <dbReference type="EMBL" id="KUM45523.1"/>
    </source>
</evidence>
<reference evidence="2" key="1">
    <citation type="journal article" date="2015" name="Genome Biol. Evol.">
        <title>Organellar Genomes of White Spruce (Picea glauca): Assembly and Annotation.</title>
        <authorList>
            <person name="Jackman S.D."/>
            <person name="Warren R.L."/>
            <person name="Gibb E.A."/>
            <person name="Vandervalk B.P."/>
            <person name="Mohamadi H."/>
            <person name="Chu J."/>
            <person name="Raymond A."/>
            <person name="Pleasance S."/>
            <person name="Coope R."/>
            <person name="Wildung M.R."/>
            <person name="Ritland C.E."/>
            <person name="Bousquet J."/>
            <person name="Jones S.J."/>
            <person name="Bohlmann J."/>
            <person name="Birol I."/>
        </authorList>
    </citation>
    <scope>NUCLEOTIDE SEQUENCE [LARGE SCALE GENOMIC DNA]</scope>
    <source>
        <tissue evidence="2">Flushing bud</tissue>
    </source>
</reference>
<protein>
    <submittedName>
        <fullName evidence="2">Uncharacterized protein</fullName>
    </submittedName>
</protein>
<dbReference type="EMBL" id="LKAM01000018">
    <property type="protein sequence ID" value="KUM45523.1"/>
    <property type="molecule type" value="Genomic_DNA"/>
</dbReference>
<feature type="region of interest" description="Disordered" evidence="1">
    <location>
        <begin position="23"/>
        <end position="55"/>
    </location>
</feature>
<name>A0A101LUR7_PICGL</name>
<evidence type="ECO:0000256" key="1">
    <source>
        <dbReference type="SAM" id="MobiDB-lite"/>
    </source>
</evidence>
<sequence length="116" mass="12951">MSIRPTTIYRIERAGAIAHRIPKPSHGIKIDGSTSPAWTSITRKPEDKNHRNPNKLSSCSVSPLAYYPSSAGSFSLASWVAYQNLFRSIPCAETIRDELGSLIFDRSAGTWRPIRY</sequence>
<keyword evidence="2" id="KW-0496">Mitochondrion</keyword>
<proteinExistence type="predicted"/>
<feature type="compositionally biased region" description="Polar residues" evidence="1">
    <location>
        <begin position="32"/>
        <end position="42"/>
    </location>
</feature>
<comment type="caution">
    <text evidence="2">The sequence shown here is derived from an EMBL/GenBank/DDBJ whole genome shotgun (WGS) entry which is preliminary data.</text>
</comment>
<organism evidence="2">
    <name type="scientific">Picea glauca</name>
    <name type="common">White spruce</name>
    <name type="synonym">Pinus glauca</name>
    <dbReference type="NCBI Taxonomy" id="3330"/>
    <lineage>
        <taxon>Eukaryota</taxon>
        <taxon>Viridiplantae</taxon>
        <taxon>Streptophyta</taxon>
        <taxon>Embryophyta</taxon>
        <taxon>Tracheophyta</taxon>
        <taxon>Spermatophyta</taxon>
        <taxon>Pinopsida</taxon>
        <taxon>Pinidae</taxon>
        <taxon>Conifers I</taxon>
        <taxon>Pinales</taxon>
        <taxon>Pinaceae</taxon>
        <taxon>Picea</taxon>
    </lineage>
</organism>
<accession>A0A101LUR7</accession>